<dbReference type="HOGENOM" id="CLU_293967_0_0_1"/>
<sequence length="1033" mass="110830">MARRRGSAPFRLEACAPPIDTASPSGFPPSSPSPPGFAKSVRGAPLLVGSGFETALPADQQGWRNAADEPAAKVQTFRRWARDNAGRVDVEDEGGTVLGADIVLGMWTCCKSIDRAAPGCVLADHSTGRESWELLHCEQCAGWIPRGRWDVDKCSHHPGELQRTQFGGLIWSCCGETGVEGSRFRNVSPSLWRDQRRLEAEARRAQGASRAQAGLSQAHDATTGCTSGRHSLQLPLDQECPVCGAAKVPGDRECQTCGDTQHILCTQCFDVVAVSDLRRSAARGGCRFHTGVFCDARAVRYAENQPRAMRCPNAGCTFTSTSAADLKAHEDACPYFNYECEDCGAVVLRRESKAHNANCPRKLLPCGNLGCGRLIARGDLEFHRDYMCPAATAVCSFCDSTFPRADLASHVQTCPHAPATCQRNCGISVTRGEWPGQAIHDTVCAALPIACQRCGGVQPRFLMSRHAAGDGDGGGCGWRGARSMLSRHFADVCMFQPLPCEHGCGALVARNERQRHCTFCPTYTAPRCTRCGALTDAEGREVVVRAASLSAATVTRQEVDHDGRSKTYGEEIPVRRPRAVLALAAPQRELHRLRCPCGVARCSHCREEVPHHLLAEHESSCQQRRVACPRACGAIVAMGLLSAHDASCPLRTQPCPYGVTVRDLRFRQREAGEAGEAAGREETPARPSAVCKPCGQAPPRPVAAFDATAAQRRVERLLGSQGLLATPGAAPEESVRVGAVLQGEPRLLALCFVRGILVPVGADAAQLRECHELCPSAFSLPPPAATSEQISLDYGGRRTRLLLLWARGLLTESGPPQAADLALACFDAGAALAADPDGAHLPWTDTGLLSRHASVCKRYHVGCCNAGCTFFASRDRAASHATTCPQRLRPCKHGCGEVLVIAKHKEHHAICERRPVQCERGCGLPTTAGEVASGAHEEVCPMKQLPCDACGLLVKREALSRHVSVCPSAGELCRYGCSLRLPRALMGAHARECPAVGKSPAEWVEHAKAHPGVRWLLPAASPSPPRPAMFEIE</sequence>
<protein>
    <recommendedName>
        <fullName evidence="6">TRAF-type domain-containing protein</fullName>
    </recommendedName>
</protein>
<dbReference type="EnsemblProtists" id="EOD41255">
    <property type="protein sequence ID" value="EOD41255"/>
    <property type="gene ID" value="EMIHUDRAFT_199525"/>
</dbReference>
<feature type="region of interest" description="Disordered" evidence="5">
    <location>
        <begin position="1"/>
        <end position="40"/>
    </location>
</feature>
<dbReference type="AlphaFoldDB" id="A0A0D3KZS0"/>
<feature type="compositionally biased region" description="Pro residues" evidence="5">
    <location>
        <begin position="26"/>
        <end position="35"/>
    </location>
</feature>
<dbReference type="Gene3D" id="3.30.40.10">
    <property type="entry name" value="Zinc/RING finger domain, C3HC4 (zinc finger)"/>
    <property type="match status" value="6"/>
</dbReference>
<dbReference type="InterPro" id="IPR001293">
    <property type="entry name" value="Znf_TRAF"/>
</dbReference>
<feature type="region of interest" description="Disordered" evidence="5">
    <location>
        <begin position="670"/>
        <end position="691"/>
    </location>
</feature>
<keyword evidence="3 4" id="KW-0862">Zinc</keyword>
<feature type="zinc finger region" description="TRAF-type" evidence="4">
    <location>
        <begin position="440"/>
        <end position="504"/>
    </location>
</feature>
<feature type="zinc finger region" description="TRAF-type" evidence="4">
    <location>
        <begin position="617"/>
        <end position="657"/>
    </location>
</feature>
<dbReference type="PANTHER" id="PTHR10131">
    <property type="entry name" value="TNF RECEPTOR ASSOCIATED FACTOR"/>
    <property type="match status" value="1"/>
</dbReference>
<evidence type="ECO:0000256" key="5">
    <source>
        <dbReference type="SAM" id="MobiDB-lite"/>
    </source>
</evidence>
<dbReference type="SUPFAM" id="SSF49599">
    <property type="entry name" value="TRAF domain-like"/>
    <property type="match status" value="2"/>
</dbReference>
<feature type="zinc finger region" description="TRAF-type" evidence="4">
    <location>
        <begin position="354"/>
        <end position="407"/>
    </location>
</feature>
<keyword evidence="2 4" id="KW-0863">Zinc-finger</keyword>
<dbReference type="Proteomes" id="UP000013827">
    <property type="component" value="Unassembled WGS sequence"/>
</dbReference>
<reference evidence="8" key="1">
    <citation type="journal article" date="2013" name="Nature">
        <title>Pan genome of the phytoplankton Emiliania underpins its global distribution.</title>
        <authorList>
            <person name="Read B.A."/>
            <person name="Kegel J."/>
            <person name="Klute M.J."/>
            <person name="Kuo A."/>
            <person name="Lefebvre S.C."/>
            <person name="Maumus F."/>
            <person name="Mayer C."/>
            <person name="Miller J."/>
            <person name="Monier A."/>
            <person name="Salamov A."/>
            <person name="Young J."/>
            <person name="Aguilar M."/>
            <person name="Claverie J.M."/>
            <person name="Frickenhaus S."/>
            <person name="Gonzalez K."/>
            <person name="Herman E.K."/>
            <person name="Lin Y.C."/>
            <person name="Napier J."/>
            <person name="Ogata H."/>
            <person name="Sarno A.F."/>
            <person name="Shmutz J."/>
            <person name="Schroeder D."/>
            <person name="de Vargas C."/>
            <person name="Verret F."/>
            <person name="von Dassow P."/>
            <person name="Valentin K."/>
            <person name="Van de Peer Y."/>
            <person name="Wheeler G."/>
            <person name="Dacks J.B."/>
            <person name="Delwiche C.F."/>
            <person name="Dyhrman S.T."/>
            <person name="Glockner G."/>
            <person name="John U."/>
            <person name="Richards T."/>
            <person name="Worden A.Z."/>
            <person name="Zhang X."/>
            <person name="Grigoriev I.V."/>
            <person name="Allen A.E."/>
            <person name="Bidle K."/>
            <person name="Borodovsky M."/>
            <person name="Bowler C."/>
            <person name="Brownlee C."/>
            <person name="Cock J.M."/>
            <person name="Elias M."/>
            <person name="Gladyshev V.N."/>
            <person name="Groth M."/>
            <person name="Guda C."/>
            <person name="Hadaegh A."/>
            <person name="Iglesias-Rodriguez M.D."/>
            <person name="Jenkins J."/>
            <person name="Jones B.M."/>
            <person name="Lawson T."/>
            <person name="Leese F."/>
            <person name="Lindquist E."/>
            <person name="Lobanov A."/>
            <person name="Lomsadze A."/>
            <person name="Malik S.B."/>
            <person name="Marsh M.E."/>
            <person name="Mackinder L."/>
            <person name="Mock T."/>
            <person name="Mueller-Roeber B."/>
            <person name="Pagarete A."/>
            <person name="Parker M."/>
            <person name="Probert I."/>
            <person name="Quesneville H."/>
            <person name="Raines C."/>
            <person name="Rensing S.A."/>
            <person name="Riano-Pachon D.M."/>
            <person name="Richier S."/>
            <person name="Rokitta S."/>
            <person name="Shiraiwa Y."/>
            <person name="Soanes D.M."/>
            <person name="van der Giezen M."/>
            <person name="Wahlund T.M."/>
            <person name="Williams B."/>
            <person name="Wilson W."/>
            <person name="Wolfe G."/>
            <person name="Wurch L.L."/>
        </authorList>
    </citation>
    <scope>NUCLEOTIDE SEQUENCE</scope>
</reference>
<dbReference type="PANTHER" id="PTHR10131:SF94">
    <property type="entry name" value="TNF RECEPTOR-ASSOCIATED FACTOR 4"/>
    <property type="match status" value="1"/>
</dbReference>
<feature type="domain" description="TRAF-type" evidence="6">
    <location>
        <begin position="852"/>
        <end position="895"/>
    </location>
</feature>
<dbReference type="GeneID" id="17286525"/>
<feature type="zinc finger region" description="TRAF-type" evidence="4">
    <location>
        <begin position="852"/>
        <end position="895"/>
    </location>
</feature>
<feature type="domain" description="TRAF-type" evidence="6">
    <location>
        <begin position="354"/>
        <end position="407"/>
    </location>
</feature>
<feature type="domain" description="TRAF-type" evidence="6">
    <location>
        <begin position="935"/>
        <end position="983"/>
    </location>
</feature>
<evidence type="ECO:0000256" key="2">
    <source>
        <dbReference type="ARBA" id="ARBA00022771"/>
    </source>
</evidence>
<dbReference type="PaxDb" id="2903-EOD41255"/>
<evidence type="ECO:0000313" key="7">
    <source>
        <dbReference type="EnsemblProtists" id="EOD41255"/>
    </source>
</evidence>
<evidence type="ECO:0000256" key="1">
    <source>
        <dbReference type="ARBA" id="ARBA00022723"/>
    </source>
</evidence>
<dbReference type="eggNOG" id="KOG0297">
    <property type="taxonomic scope" value="Eukaryota"/>
</dbReference>
<keyword evidence="8" id="KW-1185">Reference proteome</keyword>
<dbReference type="GO" id="GO:0008270">
    <property type="term" value="F:zinc ion binding"/>
    <property type="evidence" value="ECO:0007669"/>
    <property type="project" value="UniProtKB-KW"/>
</dbReference>
<dbReference type="RefSeq" id="XP_005793684.1">
    <property type="nucleotide sequence ID" value="XM_005793627.1"/>
</dbReference>
<dbReference type="STRING" id="2903.R1FQ60"/>
<reference evidence="7" key="2">
    <citation type="submission" date="2024-10" db="UniProtKB">
        <authorList>
            <consortium name="EnsemblProtists"/>
        </authorList>
    </citation>
    <scope>IDENTIFICATION</scope>
</reference>
<dbReference type="PROSITE" id="PS50145">
    <property type="entry name" value="ZF_TRAF"/>
    <property type="match status" value="5"/>
</dbReference>
<keyword evidence="1 4" id="KW-0479">Metal-binding</keyword>
<evidence type="ECO:0000259" key="6">
    <source>
        <dbReference type="PROSITE" id="PS50145"/>
    </source>
</evidence>
<name>A0A0D3KZS0_EMIH1</name>
<accession>A0A0D3KZS0</accession>
<feature type="domain" description="TRAF-type" evidence="6">
    <location>
        <begin position="440"/>
        <end position="504"/>
    </location>
</feature>
<dbReference type="InterPro" id="IPR013083">
    <property type="entry name" value="Znf_RING/FYVE/PHD"/>
</dbReference>
<feature type="compositionally biased region" description="Basic and acidic residues" evidence="5">
    <location>
        <begin position="670"/>
        <end position="684"/>
    </location>
</feature>
<evidence type="ECO:0000256" key="4">
    <source>
        <dbReference type="PROSITE-ProRule" id="PRU00207"/>
    </source>
</evidence>
<dbReference type="KEGG" id="ehx:EMIHUDRAFT_199525"/>
<feature type="domain" description="TRAF-type" evidence="6">
    <location>
        <begin position="617"/>
        <end position="657"/>
    </location>
</feature>
<dbReference type="Pfam" id="PF02176">
    <property type="entry name" value="zf-TRAF"/>
    <property type="match status" value="2"/>
</dbReference>
<organism evidence="7 8">
    <name type="scientific">Emiliania huxleyi (strain CCMP1516)</name>
    <dbReference type="NCBI Taxonomy" id="280463"/>
    <lineage>
        <taxon>Eukaryota</taxon>
        <taxon>Haptista</taxon>
        <taxon>Haptophyta</taxon>
        <taxon>Prymnesiophyceae</taxon>
        <taxon>Isochrysidales</taxon>
        <taxon>Noelaerhabdaceae</taxon>
        <taxon>Emiliania</taxon>
    </lineage>
</organism>
<evidence type="ECO:0000256" key="3">
    <source>
        <dbReference type="ARBA" id="ARBA00022833"/>
    </source>
</evidence>
<evidence type="ECO:0000313" key="8">
    <source>
        <dbReference type="Proteomes" id="UP000013827"/>
    </source>
</evidence>
<proteinExistence type="predicted"/>
<feature type="zinc finger region" description="TRAF-type" evidence="4">
    <location>
        <begin position="935"/>
        <end position="983"/>
    </location>
</feature>